<dbReference type="Proteomes" id="UP000799444">
    <property type="component" value="Unassembled WGS sequence"/>
</dbReference>
<proteinExistence type="predicted"/>
<dbReference type="AlphaFoldDB" id="A0A9P4QGL9"/>
<keyword evidence="2" id="KW-1185">Reference proteome</keyword>
<sequence>METVVWEEEWAGHLLMIVNMCRNIWKDLQTMENGDERTLHTDFFAPKAKTDVEVVTVKQLLMSAGFYTLWSDNPNVQYGTAKFRTTTRDEDRIYAVMQMYNLKVGKSARPSPQI</sequence>
<comment type="caution">
    <text evidence="1">The sequence shown here is derived from an EMBL/GenBank/DDBJ whole genome shotgun (WGS) entry which is preliminary data.</text>
</comment>
<protein>
    <submittedName>
        <fullName evidence="1">Uncharacterized protein</fullName>
    </submittedName>
</protein>
<gene>
    <name evidence="1" type="ORF">EJ04DRAFT_570854</name>
</gene>
<dbReference type="EMBL" id="ML996374">
    <property type="protein sequence ID" value="KAF2726903.1"/>
    <property type="molecule type" value="Genomic_DNA"/>
</dbReference>
<evidence type="ECO:0000313" key="1">
    <source>
        <dbReference type="EMBL" id="KAF2726903.1"/>
    </source>
</evidence>
<dbReference type="OrthoDB" id="2157530at2759"/>
<evidence type="ECO:0000313" key="2">
    <source>
        <dbReference type="Proteomes" id="UP000799444"/>
    </source>
</evidence>
<name>A0A9P4QGL9_9PLEO</name>
<organism evidence="1 2">
    <name type="scientific">Polyplosphaeria fusca</name>
    <dbReference type="NCBI Taxonomy" id="682080"/>
    <lineage>
        <taxon>Eukaryota</taxon>
        <taxon>Fungi</taxon>
        <taxon>Dikarya</taxon>
        <taxon>Ascomycota</taxon>
        <taxon>Pezizomycotina</taxon>
        <taxon>Dothideomycetes</taxon>
        <taxon>Pleosporomycetidae</taxon>
        <taxon>Pleosporales</taxon>
        <taxon>Tetraplosphaeriaceae</taxon>
        <taxon>Polyplosphaeria</taxon>
    </lineage>
</organism>
<accession>A0A9P4QGL9</accession>
<reference evidence="1" key="1">
    <citation type="journal article" date="2020" name="Stud. Mycol.">
        <title>101 Dothideomycetes genomes: a test case for predicting lifestyles and emergence of pathogens.</title>
        <authorList>
            <person name="Haridas S."/>
            <person name="Albert R."/>
            <person name="Binder M."/>
            <person name="Bloem J."/>
            <person name="Labutti K."/>
            <person name="Salamov A."/>
            <person name="Andreopoulos B."/>
            <person name="Baker S."/>
            <person name="Barry K."/>
            <person name="Bills G."/>
            <person name="Bluhm B."/>
            <person name="Cannon C."/>
            <person name="Castanera R."/>
            <person name="Culley D."/>
            <person name="Daum C."/>
            <person name="Ezra D."/>
            <person name="Gonzalez J."/>
            <person name="Henrissat B."/>
            <person name="Kuo A."/>
            <person name="Liang C."/>
            <person name="Lipzen A."/>
            <person name="Lutzoni F."/>
            <person name="Magnuson J."/>
            <person name="Mondo S."/>
            <person name="Nolan M."/>
            <person name="Ohm R."/>
            <person name="Pangilinan J."/>
            <person name="Park H.-J."/>
            <person name="Ramirez L."/>
            <person name="Alfaro M."/>
            <person name="Sun H."/>
            <person name="Tritt A."/>
            <person name="Yoshinaga Y."/>
            <person name="Zwiers L.-H."/>
            <person name="Turgeon B."/>
            <person name="Goodwin S."/>
            <person name="Spatafora J."/>
            <person name="Crous P."/>
            <person name="Grigoriev I."/>
        </authorList>
    </citation>
    <scope>NUCLEOTIDE SEQUENCE</scope>
    <source>
        <strain evidence="1">CBS 125425</strain>
    </source>
</reference>